<dbReference type="SUPFAM" id="SSF55729">
    <property type="entry name" value="Acyl-CoA N-acyltransferases (Nat)"/>
    <property type="match status" value="1"/>
</dbReference>
<gene>
    <name evidence="2" type="ORF">JCM31447_02140</name>
</gene>
<dbReference type="KEGG" id="sbf:JCM31447_02140"/>
<dbReference type="InterPro" id="IPR016181">
    <property type="entry name" value="Acyl_CoA_acyltransferase"/>
</dbReference>
<dbReference type="Proteomes" id="UP000291236">
    <property type="component" value="Chromosome"/>
</dbReference>
<evidence type="ECO:0000313" key="3">
    <source>
        <dbReference type="Proteomes" id="UP000291236"/>
    </source>
</evidence>
<dbReference type="PROSITE" id="PS51186">
    <property type="entry name" value="GNAT"/>
    <property type="match status" value="1"/>
</dbReference>
<protein>
    <recommendedName>
        <fullName evidence="1">N-acetyltransferase domain-containing protein</fullName>
    </recommendedName>
</protein>
<dbReference type="RefSeq" id="WP_172603702.1">
    <property type="nucleotide sequence ID" value="NZ_AP019368.1"/>
</dbReference>
<accession>A0A4P2VIV1</accession>
<evidence type="ECO:0000259" key="1">
    <source>
        <dbReference type="PROSITE" id="PS51186"/>
    </source>
</evidence>
<evidence type="ECO:0000313" key="2">
    <source>
        <dbReference type="EMBL" id="BBH51794.1"/>
    </source>
</evidence>
<dbReference type="Pfam" id="PF00583">
    <property type="entry name" value="Acetyltransf_1"/>
    <property type="match status" value="1"/>
</dbReference>
<reference evidence="2 3" key="1">
    <citation type="submission" date="2018-12" db="EMBL/GenBank/DDBJ databases">
        <title>Rubrispira sanarue gen. nov., sp., nov., a member of the order Silvanigrellales, isolated from a brackish lake in Hamamatsu Japan.</title>
        <authorList>
            <person name="Maejima Y."/>
            <person name="Iino T."/>
            <person name="Muraguchi Y."/>
            <person name="Fukuda K."/>
            <person name="Nojiri H."/>
            <person name="Ohkuma M."/>
            <person name="Moriuchi R."/>
            <person name="Dohra H."/>
            <person name="Kimbara K."/>
            <person name="Shintani M."/>
        </authorList>
    </citation>
    <scope>NUCLEOTIDE SEQUENCE [LARGE SCALE GENOMIC DNA]</scope>
    <source>
        <strain evidence="2 3">RF1110005</strain>
    </source>
</reference>
<dbReference type="GO" id="GO:0016747">
    <property type="term" value="F:acyltransferase activity, transferring groups other than amino-acyl groups"/>
    <property type="evidence" value="ECO:0007669"/>
    <property type="project" value="InterPro"/>
</dbReference>
<dbReference type="Gene3D" id="3.40.630.30">
    <property type="match status" value="1"/>
</dbReference>
<dbReference type="EMBL" id="AP019368">
    <property type="protein sequence ID" value="BBH51794.1"/>
    <property type="molecule type" value="Genomic_DNA"/>
</dbReference>
<dbReference type="AlphaFoldDB" id="A0A4P2VIV1"/>
<name>A0A4P2VIV1_FLUSA</name>
<dbReference type="InterPro" id="IPR000182">
    <property type="entry name" value="GNAT_dom"/>
</dbReference>
<dbReference type="CDD" id="cd04301">
    <property type="entry name" value="NAT_SF"/>
    <property type="match status" value="1"/>
</dbReference>
<sequence length="128" mass="14818">MRARAFAVAEIGFLSAYSSKSSIEKRVREFKSYTENNYGFWYAAYLNGEIISDIGLYWNEEFARLHNLKTLKEYRKMGVAQTLIKFAIDDSNQEFFTLDADENGLAINMYKSIGFIVKEKKYGLFSSL</sequence>
<feature type="domain" description="N-acetyltransferase" evidence="1">
    <location>
        <begin position="1"/>
        <end position="128"/>
    </location>
</feature>
<proteinExistence type="predicted"/>
<organism evidence="2 3">
    <name type="scientific">Fluviispira sanaruensis</name>
    <dbReference type="NCBI Taxonomy" id="2493639"/>
    <lineage>
        <taxon>Bacteria</taxon>
        <taxon>Pseudomonadati</taxon>
        <taxon>Bdellovibrionota</taxon>
        <taxon>Oligoflexia</taxon>
        <taxon>Silvanigrellales</taxon>
        <taxon>Silvanigrellaceae</taxon>
        <taxon>Fluviispira</taxon>
    </lineage>
</organism>
<keyword evidence="3" id="KW-1185">Reference proteome</keyword>